<sequence>MRRILRARVGPVAVYKPWSQGKEPAMVSGLHEAHPGGHRAFCSCLALHPAASGPHAEEPRLVTSTTISLADGPCMMDPPGREARASTKVGLGLGPSVAALKEPAWIQHTRKVSTLFFKSNTI</sequence>
<dbReference type="AlphaFoldDB" id="R0KZR7"/>
<proteinExistence type="predicted"/>
<evidence type="ECO:0000313" key="2">
    <source>
        <dbReference type="Proteomes" id="UP000296049"/>
    </source>
</evidence>
<reference evidence="2" key="1">
    <citation type="journal article" date="2013" name="Nat. Genet.">
        <title>The duck genome and transcriptome provide insight into an avian influenza virus reservoir species.</title>
        <authorList>
            <person name="Huang Y."/>
            <person name="Li Y."/>
            <person name="Burt D.W."/>
            <person name="Chen H."/>
            <person name="Zhang Y."/>
            <person name="Qian W."/>
            <person name="Kim H."/>
            <person name="Gan S."/>
            <person name="Zhao Y."/>
            <person name="Li J."/>
            <person name="Yi K."/>
            <person name="Feng H."/>
            <person name="Zhu P."/>
            <person name="Li B."/>
            <person name="Liu Q."/>
            <person name="Fairley S."/>
            <person name="Magor K.E."/>
            <person name="Du Z."/>
            <person name="Hu X."/>
            <person name="Goodman L."/>
            <person name="Tafer H."/>
            <person name="Vignal A."/>
            <person name="Lee T."/>
            <person name="Kim K.W."/>
            <person name="Sheng Z."/>
            <person name="An Y."/>
            <person name="Searle S."/>
            <person name="Herrero J."/>
            <person name="Groenen M.A."/>
            <person name="Crooijmans R.P."/>
            <person name="Faraut T."/>
            <person name="Cai Q."/>
            <person name="Webster R.G."/>
            <person name="Aldridge J.R."/>
            <person name="Warren W.C."/>
            <person name="Bartschat S."/>
            <person name="Kehr S."/>
            <person name="Marz M."/>
            <person name="Stadler P.F."/>
            <person name="Smith J."/>
            <person name="Kraus R.H."/>
            <person name="Zhao Y."/>
            <person name="Ren L."/>
            <person name="Fei J."/>
            <person name="Morisson M."/>
            <person name="Kaiser P."/>
            <person name="Griffin D.K."/>
            <person name="Rao M."/>
            <person name="Pitel F."/>
            <person name="Wang J."/>
            <person name="Li N."/>
        </authorList>
    </citation>
    <scope>NUCLEOTIDE SEQUENCE [LARGE SCALE GENOMIC DNA]</scope>
</reference>
<evidence type="ECO:0000313" key="1">
    <source>
        <dbReference type="EMBL" id="EOA98823.1"/>
    </source>
</evidence>
<accession>R0KZR7</accession>
<dbReference type="Proteomes" id="UP000296049">
    <property type="component" value="Unassembled WGS sequence"/>
</dbReference>
<name>R0KZR7_ANAPL</name>
<gene>
    <name evidence="1" type="ORF">Anapl_14074</name>
</gene>
<protein>
    <submittedName>
        <fullName evidence="1">Uncharacterized protein</fullName>
    </submittedName>
</protein>
<keyword evidence="2" id="KW-1185">Reference proteome</keyword>
<dbReference type="EMBL" id="KB743424">
    <property type="protein sequence ID" value="EOA98823.1"/>
    <property type="molecule type" value="Genomic_DNA"/>
</dbReference>
<organism evidence="1 2">
    <name type="scientific">Anas platyrhynchos</name>
    <name type="common">Mallard</name>
    <name type="synonym">Anas boschas</name>
    <dbReference type="NCBI Taxonomy" id="8839"/>
    <lineage>
        <taxon>Eukaryota</taxon>
        <taxon>Metazoa</taxon>
        <taxon>Chordata</taxon>
        <taxon>Craniata</taxon>
        <taxon>Vertebrata</taxon>
        <taxon>Euteleostomi</taxon>
        <taxon>Archelosauria</taxon>
        <taxon>Archosauria</taxon>
        <taxon>Dinosauria</taxon>
        <taxon>Saurischia</taxon>
        <taxon>Theropoda</taxon>
        <taxon>Coelurosauria</taxon>
        <taxon>Aves</taxon>
        <taxon>Neognathae</taxon>
        <taxon>Galloanserae</taxon>
        <taxon>Anseriformes</taxon>
        <taxon>Anatidae</taxon>
        <taxon>Anatinae</taxon>
        <taxon>Anas</taxon>
    </lineage>
</organism>